<feature type="signal peptide" evidence="1">
    <location>
        <begin position="1"/>
        <end position="36"/>
    </location>
</feature>
<sequence>MTNRPDARSGRRRARALAALATGVALVTSACGTAHTATPVPDGAEAAEYVSAKFADKLQHLSEDFTGNEPRKSTLDSFIRIDDKKADDTITAVQFGSPPARLSKNHSNRDSGTFLDSYHPAGSEVEYLRLGPHYSSLAPTPWVSMPYTGHNYGECFWAGYNKVCKMLNSVAAAVEAGRAAKEAKSLPDGSVELTAEIPLRTFLEYEVIGVPEKLLANVSEQMRSEPLTALIVLGPDDKLQRIEMNGTVTGDGHELEVRMAYQVLEPPTENDLPPVPDDDEVTVLKDRAAVSDFYDRLGKIQNDG</sequence>
<keyword evidence="1" id="KW-0732">Signal</keyword>
<feature type="chain" id="PRO_5017271998" description="Lipoprotein" evidence="1">
    <location>
        <begin position="37"/>
        <end position="304"/>
    </location>
</feature>
<dbReference type="STRING" id="490629.SAMN05216266_10875"/>
<reference evidence="3" key="1">
    <citation type="submission" date="2016-10" db="EMBL/GenBank/DDBJ databases">
        <authorList>
            <person name="Varghese N."/>
            <person name="Submissions S."/>
        </authorList>
    </citation>
    <scope>NUCLEOTIDE SEQUENCE [LARGE SCALE GENOMIC DNA]</scope>
    <source>
        <strain evidence="3">CGMCC 4.3568</strain>
    </source>
</reference>
<dbReference type="Proteomes" id="UP000243799">
    <property type="component" value="Unassembled WGS sequence"/>
</dbReference>
<dbReference type="RefSeq" id="WP_245788371.1">
    <property type="nucleotide sequence ID" value="NZ_FOKG01000008.1"/>
</dbReference>
<dbReference type="EMBL" id="FOKG01000008">
    <property type="protein sequence ID" value="SFB31515.1"/>
    <property type="molecule type" value="Genomic_DNA"/>
</dbReference>
<accession>A0A1I1A0N1</accession>
<dbReference type="AlphaFoldDB" id="A0A1I1A0N1"/>
<evidence type="ECO:0000313" key="3">
    <source>
        <dbReference type="Proteomes" id="UP000243799"/>
    </source>
</evidence>
<name>A0A1I1A0N1_9PSEU</name>
<keyword evidence="3" id="KW-1185">Reference proteome</keyword>
<dbReference type="PROSITE" id="PS51257">
    <property type="entry name" value="PROKAR_LIPOPROTEIN"/>
    <property type="match status" value="1"/>
</dbReference>
<evidence type="ECO:0000256" key="1">
    <source>
        <dbReference type="SAM" id="SignalP"/>
    </source>
</evidence>
<gene>
    <name evidence="2" type="ORF">SAMN05216266_10875</name>
</gene>
<protein>
    <recommendedName>
        <fullName evidence="4">Lipoprotein</fullName>
    </recommendedName>
</protein>
<proteinExistence type="predicted"/>
<organism evidence="2 3">
    <name type="scientific">Amycolatopsis marina</name>
    <dbReference type="NCBI Taxonomy" id="490629"/>
    <lineage>
        <taxon>Bacteria</taxon>
        <taxon>Bacillati</taxon>
        <taxon>Actinomycetota</taxon>
        <taxon>Actinomycetes</taxon>
        <taxon>Pseudonocardiales</taxon>
        <taxon>Pseudonocardiaceae</taxon>
        <taxon>Amycolatopsis</taxon>
    </lineage>
</organism>
<evidence type="ECO:0008006" key="4">
    <source>
        <dbReference type="Google" id="ProtNLM"/>
    </source>
</evidence>
<evidence type="ECO:0000313" key="2">
    <source>
        <dbReference type="EMBL" id="SFB31515.1"/>
    </source>
</evidence>